<evidence type="ECO:0000313" key="2">
    <source>
        <dbReference type="Proteomes" id="UP001153636"/>
    </source>
</evidence>
<organism evidence="1 2">
    <name type="scientific">Psylliodes chrysocephalus</name>
    <dbReference type="NCBI Taxonomy" id="3402493"/>
    <lineage>
        <taxon>Eukaryota</taxon>
        <taxon>Metazoa</taxon>
        <taxon>Ecdysozoa</taxon>
        <taxon>Arthropoda</taxon>
        <taxon>Hexapoda</taxon>
        <taxon>Insecta</taxon>
        <taxon>Pterygota</taxon>
        <taxon>Neoptera</taxon>
        <taxon>Endopterygota</taxon>
        <taxon>Coleoptera</taxon>
        <taxon>Polyphaga</taxon>
        <taxon>Cucujiformia</taxon>
        <taxon>Chrysomeloidea</taxon>
        <taxon>Chrysomelidae</taxon>
        <taxon>Galerucinae</taxon>
        <taxon>Alticini</taxon>
        <taxon>Psylliodes</taxon>
    </lineage>
</organism>
<sequence length="283" mass="32720">MFCQFPASIEKKKRKSSLVKKRTIVFVSNTEFKTTLLNQITAHIDIEKYKAMLEIISGIDLTVFGARYHEVCRLPFYRLSEKVSGKAKPKGRPKDSTDWENCCLYYGNWDVPVIQMPNDYTMIYYQTTTNWFDPSSMSPMRSQSKLSSNYRNLSMLHLLQHLDGKTTGPKGFHGKIGKQLEKCETLQPLNFKRIEVILPEINVDELSTDQKYLYEICCAISKGYISLNLSKQSPGKMAYSRWLTTANRILRLYVSTEKPSQNLSIITEYVIKVYAPTWFAIKI</sequence>
<accession>A0A9P0CC67</accession>
<dbReference type="PANTHER" id="PTHR46409:SF1">
    <property type="entry name" value="HTH PSQ-TYPE DOMAIN-CONTAINING PROTEIN"/>
    <property type="match status" value="1"/>
</dbReference>
<dbReference type="Proteomes" id="UP001153636">
    <property type="component" value="Chromosome 10"/>
</dbReference>
<name>A0A9P0CC67_9CUCU</name>
<gene>
    <name evidence="1" type="ORF">PSYICH_LOCUS2158</name>
</gene>
<reference evidence="1" key="1">
    <citation type="submission" date="2022-01" db="EMBL/GenBank/DDBJ databases">
        <authorList>
            <person name="King R."/>
        </authorList>
    </citation>
    <scope>NUCLEOTIDE SEQUENCE</scope>
</reference>
<dbReference type="OrthoDB" id="6747455at2759"/>
<dbReference type="AlphaFoldDB" id="A0A9P0CC67"/>
<dbReference type="PANTHER" id="PTHR46409">
    <property type="entry name" value="HTH PSQ-TYPE DOMAIN-CONTAINING PROTEIN"/>
    <property type="match status" value="1"/>
</dbReference>
<protein>
    <submittedName>
        <fullName evidence="1">Uncharacterized protein</fullName>
    </submittedName>
</protein>
<proteinExistence type="predicted"/>
<dbReference type="EMBL" id="OV651822">
    <property type="protein sequence ID" value="CAH1100857.1"/>
    <property type="molecule type" value="Genomic_DNA"/>
</dbReference>
<keyword evidence="2" id="KW-1185">Reference proteome</keyword>
<evidence type="ECO:0000313" key="1">
    <source>
        <dbReference type="EMBL" id="CAH1100857.1"/>
    </source>
</evidence>